<dbReference type="GO" id="GO:0006542">
    <property type="term" value="P:glutamine biosynthetic process"/>
    <property type="evidence" value="ECO:0007669"/>
    <property type="project" value="InterPro"/>
</dbReference>
<dbReference type="GO" id="GO:0004356">
    <property type="term" value="F:glutamine synthetase activity"/>
    <property type="evidence" value="ECO:0007669"/>
    <property type="project" value="UniProtKB-EC"/>
</dbReference>
<dbReference type="SUPFAM" id="SSF55931">
    <property type="entry name" value="Glutamine synthetase/guanido kinase"/>
    <property type="match status" value="1"/>
</dbReference>
<evidence type="ECO:0000313" key="7">
    <source>
        <dbReference type="EMBL" id="MBB6014205.1"/>
    </source>
</evidence>
<dbReference type="InterPro" id="IPR036651">
    <property type="entry name" value="Gln_synt_N_sf"/>
</dbReference>
<dbReference type="EC" id="6.3.1.2" evidence="7"/>
<proteinExistence type="inferred from homology"/>
<dbReference type="SMART" id="SM01230">
    <property type="entry name" value="Gln-synt_C"/>
    <property type="match status" value="1"/>
</dbReference>
<dbReference type="GO" id="GO:0006598">
    <property type="term" value="P:polyamine catabolic process"/>
    <property type="evidence" value="ECO:0007669"/>
    <property type="project" value="TreeGrafter"/>
</dbReference>
<dbReference type="InterPro" id="IPR014746">
    <property type="entry name" value="Gln_synth/guanido_kin_cat_dom"/>
</dbReference>
<comment type="caution">
    <text evidence="7">The sequence shown here is derived from an EMBL/GenBank/DDBJ whole genome shotgun (WGS) entry which is preliminary data.</text>
</comment>
<dbReference type="PANTHER" id="PTHR43785:SF12">
    <property type="entry name" value="TYPE-1 GLUTAMINE SYNTHETASE 2"/>
    <property type="match status" value="1"/>
</dbReference>
<evidence type="ECO:0000259" key="6">
    <source>
        <dbReference type="PROSITE" id="PS51987"/>
    </source>
</evidence>
<dbReference type="AlphaFoldDB" id="A0A7W9VXB6"/>
<sequence length="453" mass="49343">MQSEESRNAAIAWLENNPQVESVRVAICDLNGVMRGKRIAADQARKALDGGMRMAYSLIGMDIWGEDIEGNPLVYSTGDSDAVCHWTGRPIVPVDWTPLPTALIPLTLAYDDGRPFPGDPRQALAEIQRRYAARGLTPVVATELEFYLFDAASNEPVGPVSPVNGRRLNADGALSIDELDAFETFISEVYAACRAQNIPVDTTIAENGVGQFEINLNHVADALKAADDAILFKRVVRGIARKHGFIASFMAKPYGDRAGSGLHVHFSLLDGDGNNVFDDGTEKGTDIMRHAVGGLLRGMAQSTLIFAPHFNSYRRLRPKSYAPTAVAWGYENRMVAIRIPGGSHKARRIEHRVAGADANPYLVLASVLGSALIGMEEACDPGQPIAMDVDSHDLPRLPSDWLAAIAAFEQGKLMQALFAPELRDAFVACKQQEADTFARKVGSFELETYMEMV</sequence>
<dbReference type="Proteomes" id="UP000533306">
    <property type="component" value="Unassembled WGS sequence"/>
</dbReference>
<feature type="domain" description="GS catalytic" evidence="6">
    <location>
        <begin position="120"/>
        <end position="453"/>
    </location>
</feature>
<organism evidence="7 8">
    <name type="scientific">Aquamicrobium lusatiense</name>
    <dbReference type="NCBI Taxonomy" id="89772"/>
    <lineage>
        <taxon>Bacteria</taxon>
        <taxon>Pseudomonadati</taxon>
        <taxon>Pseudomonadota</taxon>
        <taxon>Alphaproteobacteria</taxon>
        <taxon>Hyphomicrobiales</taxon>
        <taxon>Phyllobacteriaceae</taxon>
        <taxon>Aquamicrobium</taxon>
    </lineage>
</organism>
<evidence type="ECO:0000256" key="3">
    <source>
        <dbReference type="ARBA" id="ARBA00022842"/>
    </source>
</evidence>
<evidence type="ECO:0000256" key="2">
    <source>
        <dbReference type="ARBA" id="ARBA00022598"/>
    </source>
</evidence>
<gene>
    <name evidence="7" type="ORF">HNR59_003599</name>
</gene>
<keyword evidence="3" id="KW-0460">Magnesium</keyword>
<accession>A0A7W9VXB6</accession>
<evidence type="ECO:0000256" key="4">
    <source>
        <dbReference type="PROSITE-ProRule" id="PRU01331"/>
    </source>
</evidence>
<dbReference type="PROSITE" id="PS00181">
    <property type="entry name" value="GLNA_ATP"/>
    <property type="match status" value="1"/>
</dbReference>
<dbReference type="PANTHER" id="PTHR43785">
    <property type="entry name" value="GAMMA-GLUTAMYLPUTRESCINE SYNTHETASE"/>
    <property type="match status" value="1"/>
</dbReference>
<protein>
    <submittedName>
        <fullName evidence="7">Glutamine synthetase</fullName>
        <ecNumber evidence="7">6.3.1.2</ecNumber>
    </submittedName>
</protein>
<dbReference type="Gene3D" id="3.30.590.10">
    <property type="entry name" value="Glutamine synthetase/guanido kinase, catalytic domain"/>
    <property type="match status" value="1"/>
</dbReference>
<dbReference type="SUPFAM" id="SSF54368">
    <property type="entry name" value="Glutamine synthetase, N-terminal domain"/>
    <property type="match status" value="1"/>
</dbReference>
<dbReference type="Gene3D" id="3.10.20.70">
    <property type="entry name" value="Glutamine synthetase, N-terminal domain"/>
    <property type="match status" value="1"/>
</dbReference>
<dbReference type="EMBL" id="JACHEU010000004">
    <property type="protein sequence ID" value="MBB6014205.1"/>
    <property type="molecule type" value="Genomic_DNA"/>
</dbReference>
<name>A0A7W9VXB6_9HYPH</name>
<dbReference type="Pfam" id="PF00120">
    <property type="entry name" value="Gln-synt_C"/>
    <property type="match status" value="1"/>
</dbReference>
<dbReference type="RefSeq" id="WP_246374822.1">
    <property type="nucleotide sequence ID" value="NZ_JACHEU010000004.1"/>
</dbReference>
<dbReference type="InterPro" id="IPR008146">
    <property type="entry name" value="Gln_synth_cat_dom"/>
</dbReference>
<dbReference type="InterPro" id="IPR027303">
    <property type="entry name" value="Gln_synth_gly_rich_site"/>
</dbReference>
<dbReference type="PROSITE" id="PS51987">
    <property type="entry name" value="GS_CATALYTIC"/>
    <property type="match status" value="1"/>
</dbReference>
<evidence type="ECO:0000256" key="5">
    <source>
        <dbReference type="RuleBase" id="RU000384"/>
    </source>
</evidence>
<comment type="similarity">
    <text evidence="4 5">Belongs to the glutamine synthetase family.</text>
</comment>
<reference evidence="7 8" key="1">
    <citation type="submission" date="2020-08" db="EMBL/GenBank/DDBJ databases">
        <title>Genomic Encyclopedia of Type Strains, Phase IV (KMG-IV): sequencing the most valuable type-strain genomes for metagenomic binning, comparative biology and taxonomic classification.</title>
        <authorList>
            <person name="Goeker M."/>
        </authorList>
    </citation>
    <scope>NUCLEOTIDE SEQUENCE [LARGE SCALE GENOMIC DNA]</scope>
    <source>
        <strain evidence="7 8">DSM 11099</strain>
    </source>
</reference>
<evidence type="ECO:0000313" key="8">
    <source>
        <dbReference type="Proteomes" id="UP000533306"/>
    </source>
</evidence>
<keyword evidence="2 7" id="KW-0436">Ligase</keyword>
<evidence type="ECO:0000256" key="1">
    <source>
        <dbReference type="ARBA" id="ARBA00001946"/>
    </source>
</evidence>
<comment type="cofactor">
    <cofactor evidence="1">
        <name>Mg(2+)</name>
        <dbReference type="ChEBI" id="CHEBI:18420"/>
    </cofactor>
</comment>
<keyword evidence="8" id="KW-1185">Reference proteome</keyword>